<gene>
    <name evidence="3" type="ORF">CDD81_120</name>
</gene>
<dbReference type="InterPro" id="IPR031161">
    <property type="entry name" value="Peptidase_M60_dom"/>
</dbReference>
<dbReference type="Pfam" id="PF13402">
    <property type="entry name" value="Peptidase_M60"/>
    <property type="match status" value="1"/>
</dbReference>
<accession>A0A2C5YK14</accession>
<feature type="domain" description="Peptidase M60" evidence="2">
    <location>
        <begin position="55"/>
        <end position="392"/>
    </location>
</feature>
<dbReference type="SMART" id="SM01276">
    <property type="entry name" value="M60-like"/>
    <property type="match status" value="1"/>
</dbReference>
<dbReference type="InterPro" id="IPR042279">
    <property type="entry name" value="Pep_M60_3"/>
</dbReference>
<feature type="chain" id="PRO_5013174643" description="Peptidase M60 domain-containing protein" evidence="1">
    <location>
        <begin position="18"/>
        <end position="504"/>
    </location>
</feature>
<evidence type="ECO:0000259" key="2">
    <source>
        <dbReference type="PROSITE" id="PS51723"/>
    </source>
</evidence>
<reference evidence="3 4" key="1">
    <citation type="submission" date="2017-06" db="EMBL/GenBank/DDBJ databases">
        <title>Ant-infecting Ophiocordyceps genomes reveal a high diversity of potential behavioral manipulation genes and a possible major role for enterotoxins.</title>
        <authorList>
            <person name="De Bekker C."/>
            <person name="Evans H.C."/>
            <person name="Brachmann A."/>
            <person name="Hughes D.P."/>
        </authorList>
    </citation>
    <scope>NUCLEOTIDE SEQUENCE [LARGE SCALE GENOMIC DNA]</scope>
    <source>
        <strain evidence="3 4">Map64</strain>
    </source>
</reference>
<evidence type="ECO:0000313" key="3">
    <source>
        <dbReference type="EMBL" id="PHH67354.1"/>
    </source>
</evidence>
<dbReference type="PROSITE" id="PS51723">
    <property type="entry name" value="PEPTIDASE_M60"/>
    <property type="match status" value="1"/>
</dbReference>
<dbReference type="AlphaFoldDB" id="A0A2C5YK14"/>
<dbReference type="Gene3D" id="3.40.390.80">
    <property type="entry name" value="Peptidase M60, enhancin-like domain 2"/>
    <property type="match status" value="1"/>
</dbReference>
<protein>
    <recommendedName>
        <fullName evidence="2">Peptidase M60 domain-containing protein</fullName>
    </recommendedName>
</protein>
<keyword evidence="4" id="KW-1185">Reference proteome</keyword>
<sequence length="504" mass="56586">MAIALLVLLALVTPYAALPLAEEAVIFSQPRSIELRAMPDAQDEKQRLRHRSMCADFQPTGFYLPPSVGLKIRVSGVDAKGAKLELLVGLQPSVTQRHDAWIDLIATSLQVFGPFEDGHHFISGASELQGIIYLRYTYPAGQDRPRAANVTLDDSPVPFPFYRQGVTTDQEWMAMLKATRVPYAEMSGKHVIVSGLAHDARRHAERGQKQHKLLESYSRIMQAQDALSALSPDAPDARDRSSPLRLMVVQCPLMERPCAFDYGVCAPEGHYMWDSSFKMSFWPVWHELGHHRELGLSLSWEGTAEASASLYGVAVARSLGFDDWLNYAIFDGNAWNRLSIFFVQDALTDRQWANARAFLDSYFITNETAPDFDRLDSYVQLFLYEQLRVAFGPDFWPRMHKAARRAPIIAPTISPPAHSPQDTTNQLKHFFATQAANLAGVDLTDFFAKWRLNLPQSAIHHMQRLPKPTQDYAALKVGFCRQHPANQSCAQDPLSPLPPSLLID</sequence>
<dbReference type="Proteomes" id="UP000226192">
    <property type="component" value="Unassembled WGS sequence"/>
</dbReference>
<comment type="caution">
    <text evidence="3">The sequence shown here is derived from an EMBL/GenBank/DDBJ whole genome shotgun (WGS) entry which is preliminary data.</text>
</comment>
<proteinExistence type="predicted"/>
<feature type="signal peptide" evidence="1">
    <location>
        <begin position="1"/>
        <end position="17"/>
    </location>
</feature>
<dbReference type="InterPro" id="IPR035423">
    <property type="entry name" value="M60-like_N"/>
</dbReference>
<organism evidence="3 4">
    <name type="scientific">Ophiocordyceps australis</name>
    <dbReference type="NCBI Taxonomy" id="1399860"/>
    <lineage>
        <taxon>Eukaryota</taxon>
        <taxon>Fungi</taxon>
        <taxon>Dikarya</taxon>
        <taxon>Ascomycota</taxon>
        <taxon>Pezizomycotina</taxon>
        <taxon>Sordariomycetes</taxon>
        <taxon>Hypocreomycetidae</taxon>
        <taxon>Hypocreales</taxon>
        <taxon>Ophiocordycipitaceae</taxon>
        <taxon>Ophiocordyceps</taxon>
    </lineage>
</organism>
<dbReference type="STRING" id="1399860.A0A2C5YK14"/>
<dbReference type="Gene3D" id="1.10.390.30">
    <property type="entry name" value="Peptidase M60, enhancin-like domain 3"/>
    <property type="match status" value="1"/>
</dbReference>
<keyword evidence="1" id="KW-0732">Signal</keyword>
<dbReference type="OrthoDB" id="10260387at2759"/>
<dbReference type="Gene3D" id="2.60.120.1250">
    <property type="entry name" value="Peptidase M60, enhancin-like domain 1"/>
    <property type="match status" value="1"/>
</dbReference>
<dbReference type="Pfam" id="PF17291">
    <property type="entry name" value="M60-like_N"/>
    <property type="match status" value="1"/>
</dbReference>
<evidence type="ECO:0000313" key="4">
    <source>
        <dbReference type="Proteomes" id="UP000226192"/>
    </source>
</evidence>
<dbReference type="EMBL" id="NJET01000001">
    <property type="protein sequence ID" value="PHH67354.1"/>
    <property type="molecule type" value="Genomic_DNA"/>
</dbReference>
<evidence type="ECO:0000256" key="1">
    <source>
        <dbReference type="SAM" id="SignalP"/>
    </source>
</evidence>
<name>A0A2C5YK14_9HYPO</name>